<dbReference type="EC" id="2.4.2.-" evidence="1"/>
<gene>
    <name evidence="3" type="primary">DGCR14</name>
    <name evidence="3" type="ORF">SNEC2469_LOCUS35539</name>
</gene>
<proteinExistence type="predicted"/>
<evidence type="ECO:0000259" key="2">
    <source>
        <dbReference type="PROSITE" id="PS51059"/>
    </source>
</evidence>
<dbReference type="OrthoDB" id="10265646at2759"/>
<keyword evidence="1" id="KW-0520">NAD</keyword>
<keyword evidence="1" id="KW-0808">Transferase</keyword>
<dbReference type="Proteomes" id="UP000601435">
    <property type="component" value="Unassembled WGS sequence"/>
</dbReference>
<name>A0A813CNG3_9DINO</name>
<dbReference type="GO" id="GO:0003950">
    <property type="term" value="F:NAD+ poly-ADP-ribosyltransferase activity"/>
    <property type="evidence" value="ECO:0007669"/>
    <property type="project" value="UniProtKB-UniRule"/>
</dbReference>
<dbReference type="Pfam" id="PF00644">
    <property type="entry name" value="PARP"/>
    <property type="match status" value="1"/>
</dbReference>
<evidence type="ECO:0000313" key="3">
    <source>
        <dbReference type="EMBL" id="CAE7945249.1"/>
    </source>
</evidence>
<dbReference type="PROSITE" id="PS51059">
    <property type="entry name" value="PARP_CATALYTIC"/>
    <property type="match status" value="1"/>
</dbReference>
<protein>
    <recommendedName>
        <fullName evidence="1">Poly [ADP-ribose] polymerase</fullName>
        <shortName evidence="1">PARP</shortName>
        <ecNumber evidence="1">2.4.2.-</ecNumber>
    </recommendedName>
</protein>
<keyword evidence="1" id="KW-0328">Glycosyltransferase</keyword>
<accession>A0A813CNG3</accession>
<dbReference type="Gene3D" id="3.90.228.10">
    <property type="match status" value="1"/>
</dbReference>
<comment type="caution">
    <text evidence="3">The sequence shown here is derived from an EMBL/GenBank/DDBJ whole genome shotgun (WGS) entry which is preliminary data.</text>
</comment>
<sequence length="162" mass="18613">MNDYRENGHNHRMAEQMLKETHLKHGLQLCRCHCREHDGCCRMEVEKVQRIENKALFERFKAYEAAVAEDLRQRPVNDLEEVLVRGIHPWLQRLGCRNGLCKAANTVYLLHGTRQHNLDSVLKHGLRTKFSLHKTPDGLMEGACTSPTTAVKPFNMPDMVAA</sequence>
<dbReference type="SUPFAM" id="SSF56399">
    <property type="entry name" value="ADP-ribosylation"/>
    <property type="match status" value="1"/>
</dbReference>
<feature type="domain" description="PARP catalytic" evidence="2">
    <location>
        <begin position="1"/>
        <end position="162"/>
    </location>
</feature>
<dbReference type="InterPro" id="IPR012317">
    <property type="entry name" value="Poly(ADP-ribose)pol_cat_dom"/>
</dbReference>
<dbReference type="EMBL" id="CAJNJA010103363">
    <property type="protein sequence ID" value="CAE7945249.1"/>
    <property type="molecule type" value="Genomic_DNA"/>
</dbReference>
<evidence type="ECO:0000256" key="1">
    <source>
        <dbReference type="RuleBase" id="RU362114"/>
    </source>
</evidence>
<reference evidence="3" key="1">
    <citation type="submission" date="2021-02" db="EMBL/GenBank/DDBJ databases">
        <authorList>
            <person name="Dougan E. K."/>
            <person name="Rhodes N."/>
            <person name="Thang M."/>
            <person name="Chan C."/>
        </authorList>
    </citation>
    <scope>NUCLEOTIDE SEQUENCE</scope>
</reference>
<keyword evidence="4" id="KW-1185">Reference proteome</keyword>
<evidence type="ECO:0000313" key="4">
    <source>
        <dbReference type="Proteomes" id="UP000601435"/>
    </source>
</evidence>
<dbReference type="AlphaFoldDB" id="A0A813CNG3"/>
<organism evidence="3 4">
    <name type="scientific">Symbiodinium necroappetens</name>
    <dbReference type="NCBI Taxonomy" id="1628268"/>
    <lineage>
        <taxon>Eukaryota</taxon>
        <taxon>Sar</taxon>
        <taxon>Alveolata</taxon>
        <taxon>Dinophyceae</taxon>
        <taxon>Suessiales</taxon>
        <taxon>Symbiodiniaceae</taxon>
        <taxon>Symbiodinium</taxon>
    </lineage>
</organism>